<dbReference type="KEGG" id="aue:C5O00_00910"/>
<dbReference type="OrthoDB" id="9771846at2"/>
<evidence type="ECO:0000313" key="6">
    <source>
        <dbReference type="EMBL" id="AVI49798.1"/>
    </source>
</evidence>
<organism evidence="6 7">
    <name type="scientific">Pukyongia salina</name>
    <dbReference type="NCBI Taxonomy" id="2094025"/>
    <lineage>
        <taxon>Bacteria</taxon>
        <taxon>Pseudomonadati</taxon>
        <taxon>Bacteroidota</taxon>
        <taxon>Flavobacteriia</taxon>
        <taxon>Flavobacteriales</taxon>
        <taxon>Flavobacteriaceae</taxon>
        <taxon>Pukyongia</taxon>
    </lineage>
</organism>
<dbReference type="GO" id="GO:0016757">
    <property type="term" value="F:glycosyltransferase activity"/>
    <property type="evidence" value="ECO:0007669"/>
    <property type="project" value="UniProtKB-KW"/>
</dbReference>
<reference evidence="6 7" key="1">
    <citation type="submission" date="2018-02" db="EMBL/GenBank/DDBJ databases">
        <title>Genomic analysis of the strain RR4-38 isolated from a seawater recirculating aquaculture system.</title>
        <authorList>
            <person name="Kim Y.-S."/>
            <person name="Jang Y.H."/>
            <person name="Kim K.-H."/>
        </authorList>
    </citation>
    <scope>NUCLEOTIDE SEQUENCE [LARGE SCALE GENOMIC DNA]</scope>
    <source>
        <strain evidence="6 7">RR4-38</strain>
    </source>
</reference>
<accession>A0A2S0HT65</accession>
<dbReference type="PANTHER" id="PTHR43179">
    <property type="entry name" value="RHAMNOSYLTRANSFERASE WBBL"/>
    <property type="match status" value="1"/>
</dbReference>
<keyword evidence="3 6" id="KW-0808">Transferase</keyword>
<evidence type="ECO:0000313" key="7">
    <source>
        <dbReference type="Proteomes" id="UP000238442"/>
    </source>
</evidence>
<evidence type="ECO:0000256" key="3">
    <source>
        <dbReference type="ARBA" id="ARBA00022679"/>
    </source>
</evidence>
<dbReference type="InterPro" id="IPR001173">
    <property type="entry name" value="Glyco_trans_2-like"/>
</dbReference>
<protein>
    <submittedName>
        <fullName evidence="6">Glycosyltransferase family 2 protein</fullName>
    </submittedName>
</protein>
<dbReference type="PANTHER" id="PTHR43179:SF12">
    <property type="entry name" value="GALACTOFURANOSYLTRANSFERASE GLFT2"/>
    <property type="match status" value="1"/>
</dbReference>
<keyword evidence="4" id="KW-0472">Membrane</keyword>
<name>A0A2S0HT65_9FLAO</name>
<dbReference type="AlphaFoldDB" id="A0A2S0HT65"/>
<gene>
    <name evidence="6" type="ORF">C5O00_00910</name>
</gene>
<comment type="similarity">
    <text evidence="1">Belongs to the glycosyltransferase 2 family.</text>
</comment>
<sequence length="303" mass="35026">MVDVAVILINYNASDFTLKCVTSVIEKTGEGTSYQIIVTDNNSELDDYRNLKQNFPSDPRCTLVRSNLNTGFGGGNMYGAAHANARFLLFLNNDALLLNDCLSVLKDFMDSHPDVGVCTAQNFNEHEELVPSFDHNKGIRRLLFGRGFLEKSNPARYPHRKIDYSEPVEVDWVNGAFLFFRKEAFDAIHGFDTRIFLYWEEMDLCYRLKQMGYKTMLVPQARILHYQGVSIGSSKEINKEAYRSYLYVVRKNFGFLKFLFIKIYLLIVLLLKPKKWYLLGTILKGGWMKGSLAYKQKERYYEG</sequence>
<evidence type="ECO:0000256" key="2">
    <source>
        <dbReference type="ARBA" id="ARBA00022676"/>
    </source>
</evidence>
<keyword evidence="4" id="KW-0812">Transmembrane</keyword>
<proteinExistence type="inferred from homology"/>
<evidence type="ECO:0000256" key="4">
    <source>
        <dbReference type="SAM" id="Phobius"/>
    </source>
</evidence>
<dbReference type="RefSeq" id="WP_105214093.1">
    <property type="nucleotide sequence ID" value="NZ_CP027062.1"/>
</dbReference>
<feature type="transmembrane region" description="Helical" evidence="4">
    <location>
        <begin position="253"/>
        <end position="271"/>
    </location>
</feature>
<dbReference type="EMBL" id="CP027062">
    <property type="protein sequence ID" value="AVI49798.1"/>
    <property type="molecule type" value="Genomic_DNA"/>
</dbReference>
<dbReference type="Gene3D" id="3.90.550.10">
    <property type="entry name" value="Spore Coat Polysaccharide Biosynthesis Protein SpsA, Chain A"/>
    <property type="match status" value="1"/>
</dbReference>
<evidence type="ECO:0000256" key="1">
    <source>
        <dbReference type="ARBA" id="ARBA00006739"/>
    </source>
</evidence>
<evidence type="ECO:0000259" key="5">
    <source>
        <dbReference type="Pfam" id="PF00535"/>
    </source>
</evidence>
<dbReference type="Proteomes" id="UP000238442">
    <property type="component" value="Chromosome"/>
</dbReference>
<dbReference type="SUPFAM" id="SSF53448">
    <property type="entry name" value="Nucleotide-diphospho-sugar transferases"/>
    <property type="match status" value="1"/>
</dbReference>
<keyword evidence="2" id="KW-0328">Glycosyltransferase</keyword>
<dbReference type="CDD" id="cd04186">
    <property type="entry name" value="GT_2_like_c"/>
    <property type="match status" value="1"/>
</dbReference>
<dbReference type="Pfam" id="PF00535">
    <property type="entry name" value="Glycos_transf_2"/>
    <property type="match status" value="1"/>
</dbReference>
<keyword evidence="7" id="KW-1185">Reference proteome</keyword>
<keyword evidence="4" id="KW-1133">Transmembrane helix</keyword>
<dbReference type="InterPro" id="IPR029044">
    <property type="entry name" value="Nucleotide-diphossugar_trans"/>
</dbReference>
<feature type="domain" description="Glycosyltransferase 2-like" evidence="5">
    <location>
        <begin position="6"/>
        <end position="155"/>
    </location>
</feature>